<dbReference type="Proteomes" id="UP000278440">
    <property type="component" value="Unassembled WGS sequence"/>
</dbReference>
<dbReference type="Pfam" id="PF00583">
    <property type="entry name" value="Acetyltransf_1"/>
    <property type="match status" value="1"/>
</dbReference>
<evidence type="ECO:0000313" key="4">
    <source>
        <dbReference type="EMBL" id="RKT79875.1"/>
    </source>
</evidence>
<dbReference type="RefSeq" id="WP_121034693.1">
    <property type="nucleotide sequence ID" value="NZ_RBXT01000001.1"/>
</dbReference>
<dbReference type="PANTHER" id="PTHR43800:SF1">
    <property type="entry name" value="PEPTIDYL-LYSINE N-ACETYLTRANSFERASE YJAB"/>
    <property type="match status" value="1"/>
</dbReference>
<dbReference type="SUPFAM" id="SSF55729">
    <property type="entry name" value="Acyl-CoA N-acyltransferases (Nat)"/>
    <property type="match status" value="1"/>
</dbReference>
<dbReference type="AlphaFoldDB" id="A0A495Y341"/>
<name>A0A495Y341_9MICO</name>
<accession>A0A495Y341</accession>
<dbReference type="InterPro" id="IPR016181">
    <property type="entry name" value="Acyl_CoA_acyltransferase"/>
</dbReference>
<evidence type="ECO:0000313" key="5">
    <source>
        <dbReference type="Proteomes" id="UP000278440"/>
    </source>
</evidence>
<reference evidence="4 5" key="1">
    <citation type="submission" date="2018-10" db="EMBL/GenBank/DDBJ databases">
        <title>Sequencing the genomes of 1000 actinobacteria strains.</title>
        <authorList>
            <person name="Klenk H.-P."/>
        </authorList>
    </citation>
    <scope>NUCLEOTIDE SEQUENCE [LARGE SCALE GENOMIC DNA]</scope>
    <source>
        <strain evidence="4 5">DSM 44267</strain>
    </source>
</reference>
<evidence type="ECO:0000256" key="1">
    <source>
        <dbReference type="ARBA" id="ARBA00022679"/>
    </source>
</evidence>
<evidence type="ECO:0000256" key="2">
    <source>
        <dbReference type="ARBA" id="ARBA00023315"/>
    </source>
</evidence>
<evidence type="ECO:0000259" key="3">
    <source>
        <dbReference type="PROSITE" id="PS51186"/>
    </source>
</evidence>
<dbReference type="PANTHER" id="PTHR43800">
    <property type="entry name" value="PEPTIDYL-LYSINE N-ACETYLTRANSFERASE YJAB"/>
    <property type="match status" value="1"/>
</dbReference>
<dbReference type="OrthoDB" id="572496at2"/>
<proteinExistence type="predicted"/>
<organism evidence="4 5">
    <name type="scientific">Terracoccus luteus</name>
    <dbReference type="NCBI Taxonomy" id="53356"/>
    <lineage>
        <taxon>Bacteria</taxon>
        <taxon>Bacillati</taxon>
        <taxon>Actinomycetota</taxon>
        <taxon>Actinomycetes</taxon>
        <taxon>Micrococcales</taxon>
        <taxon>Intrasporangiaceae</taxon>
        <taxon>Terracoccus</taxon>
    </lineage>
</organism>
<keyword evidence="5" id="KW-1185">Reference proteome</keyword>
<keyword evidence="2" id="KW-0012">Acyltransferase</keyword>
<dbReference type="PROSITE" id="PS51186">
    <property type="entry name" value="GNAT"/>
    <property type="match status" value="1"/>
</dbReference>
<dbReference type="EMBL" id="RBXT01000001">
    <property type="protein sequence ID" value="RKT79875.1"/>
    <property type="molecule type" value="Genomic_DNA"/>
</dbReference>
<feature type="domain" description="N-acetyltransferase" evidence="3">
    <location>
        <begin position="17"/>
        <end position="170"/>
    </location>
</feature>
<dbReference type="GO" id="GO:0016747">
    <property type="term" value="F:acyltransferase activity, transferring groups other than amino-acyl groups"/>
    <property type="evidence" value="ECO:0007669"/>
    <property type="project" value="InterPro"/>
</dbReference>
<dbReference type="Gene3D" id="3.40.630.30">
    <property type="match status" value="1"/>
</dbReference>
<dbReference type="InterPro" id="IPR000182">
    <property type="entry name" value="GNAT_dom"/>
</dbReference>
<sequence>MSRPEPSASSAVGDVGVGIRHARADELPALARLERKADRAFASVGLTVVSRAPAPSPQEYEPALTAGRLLVAVADGGAVAGFVRIDIVDGTAHLHQVSVAPRHGGRGLGRALVAAAERWAVRHGHRRLTLTTYRDVPWNGPFYARLGYVVLQPDALGPGLRALRDRERADGLEVRPRQAMVKELDVPGGPS</sequence>
<protein>
    <submittedName>
        <fullName evidence="4">Putative N-acetyltransferase YhbS</fullName>
    </submittedName>
</protein>
<keyword evidence="1 4" id="KW-0808">Transferase</keyword>
<gene>
    <name evidence="4" type="ORF">DFJ68_3353</name>
</gene>
<comment type="caution">
    <text evidence="4">The sequence shown here is derived from an EMBL/GenBank/DDBJ whole genome shotgun (WGS) entry which is preliminary data.</text>
</comment>
<dbReference type="CDD" id="cd04301">
    <property type="entry name" value="NAT_SF"/>
    <property type="match status" value="1"/>
</dbReference>